<protein>
    <submittedName>
        <fullName evidence="3">DNA-binding transcriptional LysR family regulator</fullName>
    </submittedName>
</protein>
<gene>
    <name evidence="3" type="ORF">GGR46_002983</name>
</gene>
<organism evidence="3 4">
    <name type="scientific">Sphingomonas kyeonggiensis</name>
    <dbReference type="NCBI Taxonomy" id="1268553"/>
    <lineage>
        <taxon>Bacteria</taxon>
        <taxon>Pseudomonadati</taxon>
        <taxon>Pseudomonadota</taxon>
        <taxon>Alphaproteobacteria</taxon>
        <taxon>Sphingomonadales</taxon>
        <taxon>Sphingomonadaceae</taxon>
        <taxon>Sphingomonas</taxon>
    </lineage>
</organism>
<evidence type="ECO:0000313" key="4">
    <source>
        <dbReference type="Proteomes" id="UP000557392"/>
    </source>
</evidence>
<dbReference type="PANTHER" id="PTHR30537:SF5">
    <property type="entry name" value="HTH-TYPE TRANSCRIPTIONAL ACTIVATOR TTDR-RELATED"/>
    <property type="match status" value="1"/>
</dbReference>
<dbReference type="EMBL" id="JACIEH010000002">
    <property type="protein sequence ID" value="MBB4099419.1"/>
    <property type="molecule type" value="Genomic_DNA"/>
</dbReference>
<feature type="domain" description="LysR substrate-binding" evidence="2">
    <location>
        <begin position="3"/>
        <end position="67"/>
    </location>
</feature>
<dbReference type="AlphaFoldDB" id="A0A7W6JTR6"/>
<dbReference type="Pfam" id="PF03466">
    <property type="entry name" value="LysR_substrate"/>
    <property type="match status" value="1"/>
</dbReference>
<dbReference type="SUPFAM" id="SSF53850">
    <property type="entry name" value="Periplasmic binding protein-like II"/>
    <property type="match status" value="1"/>
</dbReference>
<comment type="caution">
    <text evidence="3">The sequence shown here is derived from an EMBL/GenBank/DDBJ whole genome shotgun (WGS) entry which is preliminary data.</text>
</comment>
<dbReference type="InterPro" id="IPR005119">
    <property type="entry name" value="LysR_subst-bd"/>
</dbReference>
<evidence type="ECO:0000259" key="2">
    <source>
        <dbReference type="Pfam" id="PF03466"/>
    </source>
</evidence>
<dbReference type="GO" id="GO:0003677">
    <property type="term" value="F:DNA binding"/>
    <property type="evidence" value="ECO:0007669"/>
    <property type="project" value="UniProtKB-KW"/>
</dbReference>
<dbReference type="InterPro" id="IPR058163">
    <property type="entry name" value="LysR-type_TF_proteobact-type"/>
</dbReference>
<dbReference type="RefSeq" id="WP_246426096.1">
    <property type="nucleotide sequence ID" value="NZ_JACIEH010000002.1"/>
</dbReference>
<sequence>MGRIAAGFALEYPEVRLEVTTDDRPVDMIEEGYDLVIRVNPPPNESLISRAFLHDRRLVVTAPSLAFPETSAPAPIVARGSADPRTGWTLRRNGTASTIPVVPDYRSPR</sequence>
<proteinExistence type="inferred from homology"/>
<keyword evidence="3" id="KW-0238">DNA-binding</keyword>
<comment type="similarity">
    <text evidence="1">Belongs to the LysR transcriptional regulatory family.</text>
</comment>
<name>A0A7W6JTR6_9SPHN</name>
<evidence type="ECO:0000313" key="3">
    <source>
        <dbReference type="EMBL" id="MBB4099419.1"/>
    </source>
</evidence>
<dbReference type="PANTHER" id="PTHR30537">
    <property type="entry name" value="HTH-TYPE TRANSCRIPTIONAL REGULATOR"/>
    <property type="match status" value="1"/>
</dbReference>
<reference evidence="3 4" key="1">
    <citation type="submission" date="2020-08" db="EMBL/GenBank/DDBJ databases">
        <title>Genomic Encyclopedia of Type Strains, Phase IV (KMG-IV): sequencing the most valuable type-strain genomes for metagenomic binning, comparative biology and taxonomic classification.</title>
        <authorList>
            <person name="Goeker M."/>
        </authorList>
    </citation>
    <scope>NUCLEOTIDE SEQUENCE [LARGE SCALE GENOMIC DNA]</scope>
    <source>
        <strain evidence="3 4">DSM 101806</strain>
    </source>
</reference>
<dbReference type="Proteomes" id="UP000557392">
    <property type="component" value="Unassembled WGS sequence"/>
</dbReference>
<keyword evidence="4" id="KW-1185">Reference proteome</keyword>
<accession>A0A7W6JTR6</accession>
<evidence type="ECO:0000256" key="1">
    <source>
        <dbReference type="ARBA" id="ARBA00009437"/>
    </source>
</evidence>
<dbReference type="Gene3D" id="3.40.190.10">
    <property type="entry name" value="Periplasmic binding protein-like II"/>
    <property type="match status" value="2"/>
</dbReference>